<dbReference type="PANTHER" id="PTHR24322:SF736">
    <property type="entry name" value="RETINOL DEHYDROGENASE 10"/>
    <property type="match status" value="1"/>
</dbReference>
<protein>
    <submittedName>
        <fullName evidence="4">SDR family oxidoreductase</fullName>
    </submittedName>
</protein>
<name>A0ABW2C6S2_9PSEU</name>
<sequence length="294" mass="30895">MARTAKSPAAIRSQLQGKIVAITGGARGIGKATAERFLANGATVAIGDVDVELAEKTAVELGARPGATVIGLPLDVTDRTSFATFLDQVTEQLGGLDVLVNNAGIMPTGMFLDESDVMTDRMIDINLRGVITGSKLAGQRFASRRTGTIVNIASLAGMTAEAGIATYCGTKHAVVGFTEALRRELMDSGVNVTAVLPGIVRTELSAGANLPGWAENMTTVDPEDVAATVVRAVVSNKGRLTVPTSLTATIKFMSLLPERARYAFARVTKLDHAFSDPDPAQRESYHRRIVGGAK</sequence>
<accession>A0ABW2C6S2</accession>
<dbReference type="PROSITE" id="PS00061">
    <property type="entry name" value="ADH_SHORT"/>
    <property type="match status" value="1"/>
</dbReference>
<dbReference type="CDD" id="cd05233">
    <property type="entry name" value="SDR_c"/>
    <property type="match status" value="1"/>
</dbReference>
<dbReference type="PRINTS" id="PR00080">
    <property type="entry name" value="SDRFAMILY"/>
</dbReference>
<evidence type="ECO:0000313" key="5">
    <source>
        <dbReference type="Proteomes" id="UP001596337"/>
    </source>
</evidence>
<dbReference type="SUPFAM" id="SSF51735">
    <property type="entry name" value="NAD(P)-binding Rossmann-fold domains"/>
    <property type="match status" value="1"/>
</dbReference>
<evidence type="ECO:0000256" key="3">
    <source>
        <dbReference type="RuleBase" id="RU000363"/>
    </source>
</evidence>
<proteinExistence type="inferred from homology"/>
<keyword evidence="5" id="KW-1185">Reference proteome</keyword>
<gene>
    <name evidence="4" type="ORF">ACFQGD_25520</name>
</gene>
<reference evidence="5" key="1">
    <citation type="journal article" date="2019" name="Int. J. Syst. Evol. Microbiol.">
        <title>The Global Catalogue of Microorganisms (GCM) 10K type strain sequencing project: providing services to taxonomists for standard genome sequencing and annotation.</title>
        <authorList>
            <consortium name="The Broad Institute Genomics Platform"/>
            <consortium name="The Broad Institute Genome Sequencing Center for Infectious Disease"/>
            <person name="Wu L."/>
            <person name="Ma J."/>
        </authorList>
    </citation>
    <scope>NUCLEOTIDE SEQUENCE [LARGE SCALE GENOMIC DNA]</scope>
    <source>
        <strain evidence="5">KCTC 32255</strain>
    </source>
</reference>
<dbReference type="InterPro" id="IPR020904">
    <property type="entry name" value="Sc_DH/Rdtase_CS"/>
</dbReference>
<dbReference type="Gene3D" id="3.40.50.720">
    <property type="entry name" value="NAD(P)-binding Rossmann-like Domain"/>
    <property type="match status" value="1"/>
</dbReference>
<dbReference type="NCBIfam" id="NF005878">
    <property type="entry name" value="PRK07825.1"/>
    <property type="match status" value="1"/>
</dbReference>
<dbReference type="EMBL" id="JBHSXX010000001">
    <property type="protein sequence ID" value="MFC6870499.1"/>
    <property type="molecule type" value="Genomic_DNA"/>
</dbReference>
<organism evidence="4 5">
    <name type="scientific">Haloechinothrix salitolerans</name>
    <dbReference type="NCBI Taxonomy" id="926830"/>
    <lineage>
        <taxon>Bacteria</taxon>
        <taxon>Bacillati</taxon>
        <taxon>Actinomycetota</taxon>
        <taxon>Actinomycetes</taxon>
        <taxon>Pseudonocardiales</taxon>
        <taxon>Pseudonocardiaceae</taxon>
        <taxon>Haloechinothrix</taxon>
    </lineage>
</organism>
<comment type="caution">
    <text evidence="4">The sequence shown here is derived from an EMBL/GenBank/DDBJ whole genome shotgun (WGS) entry which is preliminary data.</text>
</comment>
<evidence type="ECO:0000313" key="4">
    <source>
        <dbReference type="EMBL" id="MFC6870499.1"/>
    </source>
</evidence>
<dbReference type="RefSeq" id="WP_345401824.1">
    <property type="nucleotide sequence ID" value="NZ_BAABLA010000107.1"/>
</dbReference>
<keyword evidence="2" id="KW-0560">Oxidoreductase</keyword>
<dbReference type="Pfam" id="PF00106">
    <property type="entry name" value="adh_short"/>
    <property type="match status" value="1"/>
</dbReference>
<dbReference type="PANTHER" id="PTHR24322">
    <property type="entry name" value="PKSB"/>
    <property type="match status" value="1"/>
</dbReference>
<comment type="similarity">
    <text evidence="1 3">Belongs to the short-chain dehydrogenases/reductases (SDR) family.</text>
</comment>
<evidence type="ECO:0000256" key="2">
    <source>
        <dbReference type="ARBA" id="ARBA00023002"/>
    </source>
</evidence>
<dbReference type="PRINTS" id="PR00081">
    <property type="entry name" value="GDHRDH"/>
</dbReference>
<dbReference type="InterPro" id="IPR002347">
    <property type="entry name" value="SDR_fam"/>
</dbReference>
<dbReference type="Proteomes" id="UP001596337">
    <property type="component" value="Unassembled WGS sequence"/>
</dbReference>
<dbReference type="InterPro" id="IPR036291">
    <property type="entry name" value="NAD(P)-bd_dom_sf"/>
</dbReference>
<evidence type="ECO:0000256" key="1">
    <source>
        <dbReference type="ARBA" id="ARBA00006484"/>
    </source>
</evidence>